<dbReference type="Proteomes" id="UP001595979">
    <property type="component" value="Unassembled WGS sequence"/>
</dbReference>
<comment type="caution">
    <text evidence="3">The sequence shown here is derived from an EMBL/GenBank/DDBJ whole genome shotgun (WGS) entry which is preliminary data.</text>
</comment>
<keyword evidence="2" id="KW-0812">Transmembrane</keyword>
<evidence type="ECO:0000256" key="1">
    <source>
        <dbReference type="SAM" id="MobiDB-lite"/>
    </source>
</evidence>
<proteinExistence type="predicted"/>
<sequence length="184" mass="18255">MTSSPASGSTSPTPHARPWGAALLSGLAGAVAVNLLNEGVRQVLPHAPRIEVIGQRALKDVVGAAGATPPRGRALYRWTLGADLLSNTLYYGLVGLGATSGTVTRGAALGLVAGVGAATLPGPLGLGRQPGARRFLTPLLTVTWYLAGGLVAAAVYRRLSAGAAPQAPGEAGPGDEEGAAPAPI</sequence>
<evidence type="ECO:0000256" key="2">
    <source>
        <dbReference type="SAM" id="Phobius"/>
    </source>
</evidence>
<reference evidence="4" key="1">
    <citation type="journal article" date="2019" name="Int. J. Syst. Evol. Microbiol.">
        <title>The Global Catalogue of Microorganisms (GCM) 10K type strain sequencing project: providing services to taxonomists for standard genome sequencing and annotation.</title>
        <authorList>
            <consortium name="The Broad Institute Genomics Platform"/>
            <consortium name="The Broad Institute Genome Sequencing Center for Infectious Disease"/>
            <person name="Wu L."/>
            <person name="Ma J."/>
        </authorList>
    </citation>
    <scope>NUCLEOTIDE SEQUENCE [LARGE SCALE GENOMIC DNA]</scope>
    <source>
        <strain evidence="4">CGMCC 1.15053</strain>
    </source>
</reference>
<evidence type="ECO:0000313" key="4">
    <source>
        <dbReference type="Proteomes" id="UP001595979"/>
    </source>
</evidence>
<keyword evidence="4" id="KW-1185">Reference proteome</keyword>
<organism evidence="3 4">
    <name type="scientific">Deinococcus petrolearius</name>
    <dbReference type="NCBI Taxonomy" id="1751295"/>
    <lineage>
        <taxon>Bacteria</taxon>
        <taxon>Thermotogati</taxon>
        <taxon>Deinococcota</taxon>
        <taxon>Deinococci</taxon>
        <taxon>Deinococcales</taxon>
        <taxon>Deinococcaceae</taxon>
        <taxon>Deinococcus</taxon>
    </lineage>
</organism>
<protein>
    <submittedName>
        <fullName evidence="3">Uncharacterized protein</fullName>
    </submittedName>
</protein>
<accession>A0ABW1DGS4</accession>
<keyword evidence="2" id="KW-1133">Transmembrane helix</keyword>
<dbReference type="RefSeq" id="WP_380047562.1">
    <property type="nucleotide sequence ID" value="NZ_JBHSOH010000006.1"/>
</dbReference>
<gene>
    <name evidence="3" type="ORF">ACFPQ6_06510</name>
</gene>
<feature type="transmembrane region" description="Helical" evidence="2">
    <location>
        <begin position="19"/>
        <end position="36"/>
    </location>
</feature>
<evidence type="ECO:0000313" key="3">
    <source>
        <dbReference type="EMBL" id="MFC5847957.1"/>
    </source>
</evidence>
<keyword evidence="2" id="KW-0472">Membrane</keyword>
<feature type="region of interest" description="Disordered" evidence="1">
    <location>
        <begin position="165"/>
        <end position="184"/>
    </location>
</feature>
<dbReference type="EMBL" id="JBHSOH010000006">
    <property type="protein sequence ID" value="MFC5847957.1"/>
    <property type="molecule type" value="Genomic_DNA"/>
</dbReference>
<name>A0ABW1DGS4_9DEIO</name>
<feature type="transmembrane region" description="Helical" evidence="2">
    <location>
        <begin position="135"/>
        <end position="156"/>
    </location>
</feature>